<comment type="caution">
    <text evidence="1">The sequence shown here is derived from an EMBL/GenBank/DDBJ whole genome shotgun (WGS) entry which is preliminary data.</text>
</comment>
<protein>
    <recommendedName>
        <fullName evidence="3">ABC transporter domain-containing protein</fullName>
    </recommendedName>
</protein>
<name>A0ABS3MZT6_9BACI</name>
<proteinExistence type="predicted"/>
<evidence type="ECO:0008006" key="3">
    <source>
        <dbReference type="Google" id="ProtNLM"/>
    </source>
</evidence>
<gene>
    <name evidence="1" type="ORF">I7822_07005</name>
</gene>
<evidence type="ECO:0000313" key="2">
    <source>
        <dbReference type="Proteomes" id="UP000663981"/>
    </source>
</evidence>
<dbReference type="Proteomes" id="UP000663981">
    <property type="component" value="Unassembled WGS sequence"/>
</dbReference>
<accession>A0ABS3MZT6</accession>
<keyword evidence="2" id="KW-1185">Reference proteome</keyword>
<sequence length="37" mass="4112">MVGESGRGKSTLAKLIIKIETIAAVSASRIYYLFYNF</sequence>
<reference evidence="1 2" key="1">
    <citation type="submission" date="2021-03" db="EMBL/GenBank/DDBJ databases">
        <title>Whole genome sequence of Metabacillus bambusae BG109.</title>
        <authorList>
            <person name="Jeong J.W."/>
        </authorList>
    </citation>
    <scope>NUCLEOTIDE SEQUENCE [LARGE SCALE GENOMIC DNA]</scope>
    <source>
        <strain evidence="1 2">BG109</strain>
    </source>
</reference>
<organism evidence="1 2">
    <name type="scientific">Metabacillus bambusae</name>
    <dbReference type="NCBI Taxonomy" id="2795218"/>
    <lineage>
        <taxon>Bacteria</taxon>
        <taxon>Bacillati</taxon>
        <taxon>Bacillota</taxon>
        <taxon>Bacilli</taxon>
        <taxon>Bacillales</taxon>
        <taxon>Bacillaceae</taxon>
        <taxon>Metabacillus</taxon>
    </lineage>
</organism>
<dbReference type="EMBL" id="JAGDEL010000004">
    <property type="protein sequence ID" value="MBO1511414.1"/>
    <property type="molecule type" value="Genomic_DNA"/>
</dbReference>
<evidence type="ECO:0000313" key="1">
    <source>
        <dbReference type="EMBL" id="MBO1511414.1"/>
    </source>
</evidence>